<keyword evidence="3" id="KW-1185">Reference proteome</keyword>
<reference evidence="2 3" key="1">
    <citation type="submission" date="2016-08" db="EMBL/GenBank/DDBJ databases">
        <title>Draft genome of the agarase producing Sphingomonas sp. MCT13.</title>
        <authorList>
            <person name="D'Andrea M.M."/>
            <person name="Rossolini G.M."/>
            <person name="Thaller M.C."/>
        </authorList>
    </citation>
    <scope>NUCLEOTIDE SEQUENCE [LARGE SCALE GENOMIC DNA]</scope>
    <source>
        <strain evidence="2 3">MCT13</strain>
    </source>
</reference>
<proteinExistence type="predicted"/>
<name>A0A1E3LZW2_9SPHN</name>
<evidence type="ECO:0000313" key="3">
    <source>
        <dbReference type="Proteomes" id="UP000094487"/>
    </source>
</evidence>
<dbReference type="OrthoDB" id="7584917at2"/>
<accession>A0A1E3LZW2</accession>
<organism evidence="2 3">
    <name type="scientific">Sphingomonas turrisvirgatae</name>
    <dbReference type="NCBI Taxonomy" id="1888892"/>
    <lineage>
        <taxon>Bacteria</taxon>
        <taxon>Pseudomonadati</taxon>
        <taxon>Pseudomonadota</taxon>
        <taxon>Alphaproteobacteria</taxon>
        <taxon>Sphingomonadales</taxon>
        <taxon>Sphingomonadaceae</taxon>
        <taxon>Sphingomonas</taxon>
    </lineage>
</organism>
<evidence type="ECO:0000256" key="1">
    <source>
        <dbReference type="SAM" id="MobiDB-lite"/>
    </source>
</evidence>
<comment type="caution">
    <text evidence="2">The sequence shown here is derived from an EMBL/GenBank/DDBJ whole genome shotgun (WGS) entry which is preliminary data.</text>
</comment>
<dbReference type="Proteomes" id="UP000094487">
    <property type="component" value="Unassembled WGS sequence"/>
</dbReference>
<dbReference type="EMBL" id="MDDS01000006">
    <property type="protein sequence ID" value="ODP39357.1"/>
    <property type="molecule type" value="Genomic_DNA"/>
</dbReference>
<protein>
    <submittedName>
        <fullName evidence="2">Uncharacterized protein</fullName>
    </submittedName>
</protein>
<feature type="compositionally biased region" description="Acidic residues" evidence="1">
    <location>
        <begin position="114"/>
        <end position="137"/>
    </location>
</feature>
<feature type="region of interest" description="Disordered" evidence="1">
    <location>
        <begin position="107"/>
        <end position="137"/>
    </location>
</feature>
<gene>
    <name evidence="2" type="ORF">BFL28_11150</name>
</gene>
<evidence type="ECO:0000313" key="2">
    <source>
        <dbReference type="EMBL" id="ODP39357.1"/>
    </source>
</evidence>
<dbReference type="AlphaFoldDB" id="A0A1E3LZW2"/>
<sequence>MLELKVKAGRRMVPIFDLPVALGRADAAREIGDTIDTLIAFMDDLGGDPDLEVTNLEDDFALHLPFGGGQGPGCPISDSSGDVSWTEWDTRGRHKLDEFGSERRAAMPGRYFLNEDDEDDDPDTSVEDDPTGFDPEEDMCLAGDDGVFSGPASQMGLLRVEDGAGSEDDAERWQDTRNVPVDRVVSLEPDPFTGVRVNLGRANLLTSFRTNGEVVASADYSGVTLITTGWVGKIGGNAVIAPTVIANDTAD</sequence>
<dbReference type="RefSeq" id="WP_069319129.1">
    <property type="nucleotide sequence ID" value="NZ_MDDS01000006.1"/>
</dbReference>